<name>A0A7H1RXB6_9BACL</name>
<dbReference type="AlphaFoldDB" id="A0A7H1RXB6"/>
<keyword evidence="3" id="KW-1185">Reference proteome</keyword>
<gene>
    <name evidence="2" type="ORF">IC807_04390</name>
</gene>
<reference evidence="2 3" key="1">
    <citation type="submission" date="2020-09" db="EMBL/GenBank/DDBJ databases">
        <title>Complete Geobacillus genomes through the use of hybrid genome assembly.</title>
        <authorList>
            <person name="Vera D.L."/>
            <person name="Venkateswaran K."/>
            <person name="Singh N.K."/>
            <person name="Landry K."/>
        </authorList>
    </citation>
    <scope>NUCLEOTIDE SEQUENCE [LARGE SCALE GENOMIC DNA]</scope>
    <source>
        <strain evidence="2 3">SURF-189</strain>
    </source>
</reference>
<proteinExistence type="predicted"/>
<dbReference type="RefSeq" id="WP_020753934.1">
    <property type="nucleotide sequence ID" value="NZ_CP061470.1"/>
</dbReference>
<accession>A0A7H1RXB6</accession>
<evidence type="ECO:0000313" key="3">
    <source>
        <dbReference type="Proteomes" id="UP000516388"/>
    </source>
</evidence>
<sequence length="55" mass="6270">MTRYALAKPQKKNPSGGSDKDWFVLRFKRPGFTIGVAPYVGERPVPLKYFPAIWS</sequence>
<dbReference type="KEGG" id="gza:IC807_04390"/>
<dbReference type="EMBL" id="CP061470">
    <property type="protein sequence ID" value="QNU18905.1"/>
    <property type="molecule type" value="Genomic_DNA"/>
</dbReference>
<evidence type="ECO:0000256" key="1">
    <source>
        <dbReference type="SAM" id="MobiDB-lite"/>
    </source>
</evidence>
<dbReference type="Proteomes" id="UP000516388">
    <property type="component" value="Chromosome"/>
</dbReference>
<feature type="region of interest" description="Disordered" evidence="1">
    <location>
        <begin position="1"/>
        <end position="20"/>
    </location>
</feature>
<organism evidence="2 3">
    <name type="scientific">Geobacillus zalihae</name>
    <dbReference type="NCBI Taxonomy" id="213419"/>
    <lineage>
        <taxon>Bacteria</taxon>
        <taxon>Bacillati</taxon>
        <taxon>Bacillota</taxon>
        <taxon>Bacilli</taxon>
        <taxon>Bacillales</taxon>
        <taxon>Anoxybacillaceae</taxon>
        <taxon>Geobacillus</taxon>
    </lineage>
</organism>
<evidence type="ECO:0000313" key="2">
    <source>
        <dbReference type="EMBL" id="QNU18905.1"/>
    </source>
</evidence>
<protein>
    <submittedName>
        <fullName evidence="2">Peptidase M14</fullName>
    </submittedName>
</protein>